<accession>A0ABP5UGX4</accession>
<keyword evidence="4" id="KW-0808">Transferase</keyword>
<dbReference type="InterPro" id="IPR015421">
    <property type="entry name" value="PyrdxlP-dep_Trfase_major"/>
</dbReference>
<dbReference type="EMBL" id="BAAARV010000086">
    <property type="protein sequence ID" value="GAA2380220.1"/>
    <property type="molecule type" value="Genomic_DNA"/>
</dbReference>
<gene>
    <name evidence="4" type="ORF">GCM10010170_087300</name>
</gene>
<dbReference type="Pfam" id="PF00202">
    <property type="entry name" value="Aminotran_3"/>
    <property type="match status" value="1"/>
</dbReference>
<dbReference type="InterPro" id="IPR049704">
    <property type="entry name" value="Aminotrans_3_PPA_site"/>
</dbReference>
<dbReference type="NCBIfam" id="NF004718">
    <property type="entry name" value="PRK06062.1"/>
    <property type="match status" value="1"/>
</dbReference>
<reference evidence="5" key="1">
    <citation type="journal article" date="2019" name="Int. J. Syst. Evol. Microbiol.">
        <title>The Global Catalogue of Microorganisms (GCM) 10K type strain sequencing project: providing services to taxonomists for standard genome sequencing and annotation.</title>
        <authorList>
            <consortium name="The Broad Institute Genomics Platform"/>
            <consortium name="The Broad Institute Genome Sequencing Center for Infectious Disease"/>
            <person name="Wu L."/>
            <person name="Ma J."/>
        </authorList>
    </citation>
    <scope>NUCLEOTIDE SEQUENCE [LARGE SCALE GENOMIC DNA]</scope>
    <source>
        <strain evidence="5">JCM 3272</strain>
    </source>
</reference>
<dbReference type="Gene3D" id="3.40.640.10">
    <property type="entry name" value="Type I PLP-dependent aspartate aminotransferase-like (Major domain)"/>
    <property type="match status" value="1"/>
</dbReference>
<evidence type="ECO:0000256" key="2">
    <source>
        <dbReference type="ARBA" id="ARBA00022898"/>
    </source>
</evidence>
<keyword evidence="2 3" id="KW-0663">Pyridoxal phosphate</keyword>
<comment type="caution">
    <text evidence="4">The sequence shown here is derived from an EMBL/GenBank/DDBJ whole genome shotgun (WGS) entry which is preliminary data.</text>
</comment>
<proteinExistence type="inferred from homology"/>
<evidence type="ECO:0000313" key="4">
    <source>
        <dbReference type="EMBL" id="GAA2380220.1"/>
    </source>
</evidence>
<dbReference type="InterPro" id="IPR015424">
    <property type="entry name" value="PyrdxlP-dep_Trfase"/>
</dbReference>
<name>A0ABP5UGX4_9ACTN</name>
<dbReference type="CDD" id="cd00610">
    <property type="entry name" value="OAT_like"/>
    <property type="match status" value="1"/>
</dbReference>
<dbReference type="InterPro" id="IPR005814">
    <property type="entry name" value="Aminotrans_3"/>
</dbReference>
<dbReference type="PROSITE" id="PS00600">
    <property type="entry name" value="AA_TRANSFER_CLASS_3"/>
    <property type="match status" value="1"/>
</dbReference>
<evidence type="ECO:0000256" key="1">
    <source>
        <dbReference type="ARBA" id="ARBA00008954"/>
    </source>
</evidence>
<dbReference type="Gene3D" id="3.90.1150.10">
    <property type="entry name" value="Aspartate Aminotransferase, domain 1"/>
    <property type="match status" value="1"/>
</dbReference>
<dbReference type="GO" id="GO:0008483">
    <property type="term" value="F:transaminase activity"/>
    <property type="evidence" value="ECO:0007669"/>
    <property type="project" value="UniProtKB-KW"/>
</dbReference>
<evidence type="ECO:0000313" key="5">
    <source>
        <dbReference type="Proteomes" id="UP001501444"/>
    </source>
</evidence>
<keyword evidence="5" id="KW-1185">Reference proteome</keyword>
<dbReference type="Proteomes" id="UP001501444">
    <property type="component" value="Unassembled WGS sequence"/>
</dbReference>
<protein>
    <submittedName>
        <fullName evidence="4">Aspartate aminotransferase family protein</fullName>
    </submittedName>
</protein>
<sequence>MTETTTHPALYSDPHRTYELDRAHVFHPWSAQADLDPIVITRAAGSYVWDRDDNRLLDFTSQLVYTNLGHQHPRIVQAIQEQAATLCTIAPGYANAARSEAAHLIASHTPGDLDRIFFTNGGADANEHAIRMARLHTGKHKVLSTYRSYHGGTQLAVNVTGDPRRWPNDNGSTGSVHFFGPFLYRSAFNATTEEEERDRALEHLEQVIALEGPSTIAAIILESIPGTAGIMVPPAGYLAGVRELCDRYGIVFIADEVMAGFGRSGRWFAIEHDNVVPDLLTFAKGVNSGYVPLGGVALSDAIYQTFARRAYPGGLTYSGHPLACAAAVATIQAMQEDKIVEHAAFLGEEVFGPALEQLAAKHDWIGDVRGTGVFWAVELVRDRATREPLAPYAGSSPEMAALLTAARRRGLLPFSNFNRIHLVPPLTTTAQEARAGLRILDEALTEVRAQWMPLQ</sequence>
<keyword evidence="4" id="KW-0032">Aminotransferase</keyword>
<evidence type="ECO:0000256" key="3">
    <source>
        <dbReference type="RuleBase" id="RU003560"/>
    </source>
</evidence>
<dbReference type="SUPFAM" id="SSF53383">
    <property type="entry name" value="PLP-dependent transferases"/>
    <property type="match status" value="1"/>
</dbReference>
<dbReference type="InterPro" id="IPR015422">
    <property type="entry name" value="PyrdxlP-dep_Trfase_small"/>
</dbReference>
<dbReference type="PANTHER" id="PTHR43094:SF1">
    <property type="entry name" value="AMINOTRANSFERASE CLASS-III"/>
    <property type="match status" value="1"/>
</dbReference>
<dbReference type="PANTHER" id="PTHR43094">
    <property type="entry name" value="AMINOTRANSFERASE"/>
    <property type="match status" value="1"/>
</dbReference>
<organism evidence="4 5">
    <name type="scientific">Dactylosporangium salmoneum</name>
    <dbReference type="NCBI Taxonomy" id="53361"/>
    <lineage>
        <taxon>Bacteria</taxon>
        <taxon>Bacillati</taxon>
        <taxon>Actinomycetota</taxon>
        <taxon>Actinomycetes</taxon>
        <taxon>Micromonosporales</taxon>
        <taxon>Micromonosporaceae</taxon>
        <taxon>Dactylosporangium</taxon>
    </lineage>
</organism>
<dbReference type="RefSeq" id="WP_344618557.1">
    <property type="nucleotide sequence ID" value="NZ_BAAARV010000086.1"/>
</dbReference>
<comment type="similarity">
    <text evidence="1 3">Belongs to the class-III pyridoxal-phosphate-dependent aminotransferase family.</text>
</comment>